<keyword evidence="6" id="KW-0175">Coiled coil</keyword>
<evidence type="ECO:0000259" key="10">
    <source>
        <dbReference type="Pfam" id="PF23598"/>
    </source>
</evidence>
<evidence type="ECO:0000259" key="9">
    <source>
        <dbReference type="Pfam" id="PF23559"/>
    </source>
</evidence>
<dbReference type="AlphaFoldDB" id="A0A5J9TPJ1"/>
<dbReference type="GO" id="GO:0043531">
    <property type="term" value="F:ADP binding"/>
    <property type="evidence" value="ECO:0007669"/>
    <property type="project" value="InterPro"/>
</dbReference>
<evidence type="ECO:0000259" key="8">
    <source>
        <dbReference type="Pfam" id="PF18052"/>
    </source>
</evidence>
<name>A0A5J9TPJ1_9POAL</name>
<dbReference type="SUPFAM" id="SSF52540">
    <property type="entry name" value="P-loop containing nucleoside triphosphate hydrolases"/>
    <property type="match status" value="1"/>
</dbReference>
<evidence type="ECO:0008006" key="13">
    <source>
        <dbReference type="Google" id="ProtNLM"/>
    </source>
</evidence>
<feature type="domain" description="Disease resistance protein winged helix" evidence="9">
    <location>
        <begin position="308"/>
        <end position="379"/>
    </location>
</feature>
<evidence type="ECO:0000256" key="2">
    <source>
        <dbReference type="ARBA" id="ARBA00022614"/>
    </source>
</evidence>
<dbReference type="Pfam" id="PF23559">
    <property type="entry name" value="WHD_DRP"/>
    <property type="match status" value="1"/>
</dbReference>
<keyword evidence="2" id="KW-0433">Leucine-rich repeat</keyword>
<dbReference type="GO" id="GO:0042742">
    <property type="term" value="P:defense response to bacterium"/>
    <property type="evidence" value="ECO:0007669"/>
    <property type="project" value="UniProtKB-ARBA"/>
</dbReference>
<dbReference type="PANTHER" id="PTHR23155">
    <property type="entry name" value="DISEASE RESISTANCE PROTEIN RP"/>
    <property type="match status" value="1"/>
</dbReference>
<evidence type="ECO:0000256" key="7">
    <source>
        <dbReference type="SAM" id="MobiDB-lite"/>
    </source>
</evidence>
<dbReference type="InterPro" id="IPR044974">
    <property type="entry name" value="Disease_R_plants"/>
</dbReference>
<accession>A0A5J9TPJ1</accession>
<dbReference type="InterPro" id="IPR055414">
    <property type="entry name" value="LRR_R13L4/SHOC2-like"/>
</dbReference>
<dbReference type="GO" id="GO:0009626">
    <property type="term" value="P:plant-type hypersensitive response"/>
    <property type="evidence" value="ECO:0007669"/>
    <property type="project" value="UniProtKB-ARBA"/>
</dbReference>
<dbReference type="InterPro" id="IPR058922">
    <property type="entry name" value="WHD_DRP"/>
</dbReference>
<feature type="domain" description="Disease resistance R13L4/SHOC-2-like LRR" evidence="10">
    <location>
        <begin position="499"/>
        <end position="742"/>
    </location>
</feature>
<dbReference type="Gene3D" id="3.80.10.10">
    <property type="entry name" value="Ribonuclease Inhibitor"/>
    <property type="match status" value="1"/>
</dbReference>
<dbReference type="Pfam" id="PF18052">
    <property type="entry name" value="Rx_N"/>
    <property type="match status" value="1"/>
</dbReference>
<feature type="compositionally biased region" description="Basic and acidic residues" evidence="7">
    <location>
        <begin position="745"/>
        <end position="755"/>
    </location>
</feature>
<dbReference type="GO" id="GO:0002758">
    <property type="term" value="P:innate immune response-activating signaling pathway"/>
    <property type="evidence" value="ECO:0007669"/>
    <property type="project" value="UniProtKB-ARBA"/>
</dbReference>
<dbReference type="CDD" id="cd14798">
    <property type="entry name" value="RX-CC_like"/>
    <property type="match status" value="1"/>
</dbReference>
<dbReference type="Gene3D" id="1.10.8.430">
    <property type="entry name" value="Helical domain of apoptotic protease-activating factors"/>
    <property type="match status" value="1"/>
</dbReference>
<dbReference type="Gene3D" id="1.20.5.4130">
    <property type="match status" value="1"/>
</dbReference>
<dbReference type="PANTHER" id="PTHR23155:SF963">
    <property type="entry name" value="OS06G0287000 PROTEIN"/>
    <property type="match status" value="1"/>
</dbReference>
<dbReference type="InterPro" id="IPR042197">
    <property type="entry name" value="Apaf_helical"/>
</dbReference>
<dbReference type="Gramene" id="TVU13274">
    <property type="protein sequence ID" value="TVU13274"/>
    <property type="gene ID" value="EJB05_40811"/>
</dbReference>
<sequence length="763" mass="86850">MAETSLSIARSILGSAISKAASAATEEMSLLMGVQKEIWFMKDELKTMQAFLIAAEAMKKKDLLLKVWAEQVRSLSYDIEDCFDEFMVHVGNQSLSQQLMKLKDRHRIAVQIRNLKSRVEEVSSRNTRYRLITTKTTKIDDEAQFYMEDVRNHSATNIDEAELVGFSNLKKELLDMINAQHSDDQAQVICVVGTGGLGKATVHVQVEHLGKYIVEGLKEKRKMRKSKEDMESNEKLKIIVIKLVKKCGGLPLAIVTIGAMFASKHISEWDKLYEQLPSELEIRWQVVVTLSYNHLPSYLKPCFLYLSIFPKDSEIRRRRLVDRWIADGLVRARVEMTSEDVGKSCFNELLSRSMIQPSRVNLEGVVKSCRVHDIMRDIIVTLSRDEGFVYTSADNVPGLVEENFRHVACHGSKCSTVGMDWSRVRSLTLFGERPMEHGPPLSSPKLRMLRALDLENADFGVTQKELNKIGLLRHLKYIKFSMIKLILRSAMERLLNYTCWSETSAVKVPRRIGNLKELQILETVDIKRTCGKAIRELGELSKLRKLSVNTEEATEKKCRTLCKAIQKLSSLGYLWISAGDYRGTIEWLDSVSSPPPLRTLALFGHKVDWFRNLTQLVKLRLYGSALKEGKTVEILGALPHLMLLNLGRYAYDGKELVFRQGAFLNLRKLTIEKVYYLGEIRFEQDAVSQMESIEIEDCRLELGINGITRLPNVKDIFLDYECKVARLGMLEEELSAHPNQPGLRLAEDRSKHDLGDAGGPDEY</sequence>
<proteinExistence type="inferred from homology"/>
<dbReference type="FunFam" id="1.10.10.10:FF:000322">
    <property type="entry name" value="Probable disease resistance protein At1g63360"/>
    <property type="match status" value="1"/>
</dbReference>
<dbReference type="InterPro" id="IPR041118">
    <property type="entry name" value="Rx_N"/>
</dbReference>
<evidence type="ECO:0000256" key="4">
    <source>
        <dbReference type="ARBA" id="ARBA00022741"/>
    </source>
</evidence>
<dbReference type="SUPFAM" id="SSF52058">
    <property type="entry name" value="L domain-like"/>
    <property type="match status" value="1"/>
</dbReference>
<feature type="region of interest" description="Disordered" evidence="7">
    <location>
        <begin position="738"/>
        <end position="763"/>
    </location>
</feature>
<gene>
    <name evidence="11" type="ORF">EJB05_40811</name>
</gene>
<dbReference type="Pfam" id="PF23598">
    <property type="entry name" value="LRR_14"/>
    <property type="match status" value="1"/>
</dbReference>
<evidence type="ECO:0000256" key="6">
    <source>
        <dbReference type="ARBA" id="ARBA00023054"/>
    </source>
</evidence>
<dbReference type="InterPro" id="IPR027417">
    <property type="entry name" value="P-loop_NTPase"/>
</dbReference>
<dbReference type="InterPro" id="IPR036388">
    <property type="entry name" value="WH-like_DNA-bd_sf"/>
</dbReference>
<comment type="similarity">
    <text evidence="1">Belongs to the disease resistance NB-LRR family.</text>
</comment>
<evidence type="ECO:0000313" key="12">
    <source>
        <dbReference type="Proteomes" id="UP000324897"/>
    </source>
</evidence>
<evidence type="ECO:0000256" key="3">
    <source>
        <dbReference type="ARBA" id="ARBA00022737"/>
    </source>
</evidence>
<protein>
    <recommendedName>
        <fullName evidence="13">Rx N-terminal domain-containing protein</fullName>
    </recommendedName>
</protein>
<dbReference type="InterPro" id="IPR038005">
    <property type="entry name" value="RX-like_CC"/>
</dbReference>
<organism evidence="11 12">
    <name type="scientific">Eragrostis curvula</name>
    <name type="common">weeping love grass</name>
    <dbReference type="NCBI Taxonomy" id="38414"/>
    <lineage>
        <taxon>Eukaryota</taxon>
        <taxon>Viridiplantae</taxon>
        <taxon>Streptophyta</taxon>
        <taxon>Embryophyta</taxon>
        <taxon>Tracheophyta</taxon>
        <taxon>Spermatophyta</taxon>
        <taxon>Magnoliopsida</taxon>
        <taxon>Liliopsida</taxon>
        <taxon>Poales</taxon>
        <taxon>Poaceae</taxon>
        <taxon>PACMAD clade</taxon>
        <taxon>Chloridoideae</taxon>
        <taxon>Eragrostideae</taxon>
        <taxon>Eragrostidinae</taxon>
        <taxon>Eragrostis</taxon>
    </lineage>
</organism>
<dbReference type="Gene3D" id="1.10.10.10">
    <property type="entry name" value="Winged helix-like DNA-binding domain superfamily/Winged helix DNA-binding domain"/>
    <property type="match status" value="1"/>
</dbReference>
<keyword evidence="3" id="KW-0677">Repeat</keyword>
<reference evidence="11 12" key="1">
    <citation type="journal article" date="2019" name="Sci. Rep.">
        <title>A high-quality genome of Eragrostis curvula grass provides insights into Poaceae evolution and supports new strategies to enhance forage quality.</title>
        <authorList>
            <person name="Carballo J."/>
            <person name="Santos B.A.C.M."/>
            <person name="Zappacosta D."/>
            <person name="Garbus I."/>
            <person name="Selva J.P."/>
            <person name="Gallo C.A."/>
            <person name="Diaz A."/>
            <person name="Albertini E."/>
            <person name="Caccamo M."/>
            <person name="Echenique V."/>
        </authorList>
    </citation>
    <scope>NUCLEOTIDE SEQUENCE [LARGE SCALE GENOMIC DNA]</scope>
    <source>
        <strain evidence="12">cv. Victoria</strain>
        <tissue evidence="11">Leaf</tissue>
    </source>
</reference>
<dbReference type="OrthoDB" id="693806at2759"/>
<evidence type="ECO:0000313" key="11">
    <source>
        <dbReference type="EMBL" id="TVU13274.1"/>
    </source>
</evidence>
<evidence type="ECO:0000256" key="1">
    <source>
        <dbReference type="ARBA" id="ARBA00008894"/>
    </source>
</evidence>
<keyword evidence="5" id="KW-0611">Plant defense</keyword>
<keyword evidence="4" id="KW-0547">Nucleotide-binding</keyword>
<keyword evidence="12" id="KW-1185">Reference proteome</keyword>
<dbReference type="InterPro" id="IPR032675">
    <property type="entry name" value="LRR_dom_sf"/>
</dbReference>
<evidence type="ECO:0000256" key="5">
    <source>
        <dbReference type="ARBA" id="ARBA00022821"/>
    </source>
</evidence>
<feature type="domain" description="Disease resistance N-terminal" evidence="8">
    <location>
        <begin position="13"/>
        <end position="100"/>
    </location>
</feature>
<dbReference type="Proteomes" id="UP000324897">
    <property type="component" value="Unassembled WGS sequence"/>
</dbReference>
<comment type="caution">
    <text evidence="11">The sequence shown here is derived from an EMBL/GenBank/DDBJ whole genome shotgun (WGS) entry which is preliminary data.</text>
</comment>
<dbReference type="EMBL" id="RWGY01000035">
    <property type="protein sequence ID" value="TVU13274.1"/>
    <property type="molecule type" value="Genomic_DNA"/>
</dbReference>